<dbReference type="AlphaFoldDB" id="A0A5R8ZL75"/>
<organism evidence="1 2">
    <name type="scientific">Microbispora triticiradicis</name>
    <dbReference type="NCBI Taxonomy" id="2200763"/>
    <lineage>
        <taxon>Bacteria</taxon>
        <taxon>Bacillati</taxon>
        <taxon>Actinomycetota</taxon>
        <taxon>Actinomycetes</taxon>
        <taxon>Streptosporangiales</taxon>
        <taxon>Streptosporangiaceae</taxon>
        <taxon>Microbispora</taxon>
    </lineage>
</organism>
<dbReference type="Proteomes" id="UP000309033">
    <property type="component" value="Unassembled WGS sequence"/>
</dbReference>
<comment type="caution">
    <text evidence="1">The sequence shown here is derived from an EMBL/GenBank/DDBJ whole genome shotgun (WGS) entry which is preliminary data.</text>
</comment>
<proteinExistence type="predicted"/>
<keyword evidence="2" id="KW-1185">Reference proteome</keyword>
<dbReference type="OrthoDB" id="5117522at2"/>
<gene>
    <name evidence="1" type="ORF">FED44_03520</name>
</gene>
<evidence type="ECO:0000313" key="2">
    <source>
        <dbReference type="Proteomes" id="UP000309033"/>
    </source>
</evidence>
<accession>A0A5R8ZL75</accession>
<sequence>MLDDTLCVGSEQYSPAMTNPATLLAEQLEAWAVPSGSSPEDARRSDGDTDLLYWQRHGRAVGLLLEIERSLGGLEAAGHDVRSWWNAVPRWYRAVFNYELPWKNGLGERRPALSPLHMDMLRMLGTFLQYATIAPQVVPGSIDEMKAALGDVEELIKASTELDDSIRHYMLSLVWEMRQCLDEIELFGAAGVRRLTFELAGVMFTRAETLEERDSNAATTWKDKAKRLVATMLGAVGLKVIETGAGEVFQKMLE</sequence>
<dbReference type="EMBL" id="VANP01000001">
    <property type="protein sequence ID" value="TLP66542.1"/>
    <property type="molecule type" value="Genomic_DNA"/>
</dbReference>
<reference evidence="1" key="1">
    <citation type="submission" date="2019-05" db="EMBL/GenBank/DDBJ databases">
        <title>Isolation, diversity and antifungal activity of Actinobacteria from wheat.</title>
        <authorList>
            <person name="Yu B."/>
        </authorList>
    </citation>
    <scope>NUCLEOTIDE SEQUENCE [LARGE SCALE GENOMIC DNA]</scope>
    <source>
        <strain evidence="1">NEAU-HEGS1-5</strain>
    </source>
</reference>
<evidence type="ECO:0000313" key="1">
    <source>
        <dbReference type="EMBL" id="TLP66542.1"/>
    </source>
</evidence>
<protein>
    <submittedName>
        <fullName evidence="1">Uncharacterized protein</fullName>
    </submittedName>
</protein>
<name>A0A5R8ZL75_9ACTN</name>